<dbReference type="PANTHER" id="PTHR33048">
    <property type="entry name" value="PTH11-LIKE INTEGRAL MEMBRANE PROTEIN (AFU_ORTHOLOGUE AFUA_5G11245)"/>
    <property type="match status" value="1"/>
</dbReference>
<evidence type="ECO:0000256" key="2">
    <source>
        <dbReference type="ARBA" id="ARBA00022692"/>
    </source>
</evidence>
<gene>
    <name evidence="8" type="ORF">BDV96DRAFT_523333</name>
</gene>
<dbReference type="GO" id="GO:0016020">
    <property type="term" value="C:membrane"/>
    <property type="evidence" value="ECO:0007669"/>
    <property type="project" value="UniProtKB-SubCell"/>
</dbReference>
<dbReference type="EMBL" id="ML977327">
    <property type="protein sequence ID" value="KAF2113783.1"/>
    <property type="molecule type" value="Genomic_DNA"/>
</dbReference>
<reference evidence="8" key="1">
    <citation type="journal article" date="2020" name="Stud. Mycol.">
        <title>101 Dothideomycetes genomes: a test case for predicting lifestyles and emergence of pathogens.</title>
        <authorList>
            <person name="Haridas S."/>
            <person name="Albert R."/>
            <person name="Binder M."/>
            <person name="Bloem J."/>
            <person name="Labutti K."/>
            <person name="Salamov A."/>
            <person name="Andreopoulos B."/>
            <person name="Baker S."/>
            <person name="Barry K."/>
            <person name="Bills G."/>
            <person name="Bluhm B."/>
            <person name="Cannon C."/>
            <person name="Castanera R."/>
            <person name="Culley D."/>
            <person name="Daum C."/>
            <person name="Ezra D."/>
            <person name="Gonzalez J."/>
            <person name="Henrissat B."/>
            <person name="Kuo A."/>
            <person name="Liang C."/>
            <person name="Lipzen A."/>
            <person name="Lutzoni F."/>
            <person name="Magnuson J."/>
            <person name="Mondo S."/>
            <person name="Nolan M."/>
            <person name="Ohm R."/>
            <person name="Pangilinan J."/>
            <person name="Park H.-J."/>
            <person name="Ramirez L."/>
            <person name="Alfaro M."/>
            <person name="Sun H."/>
            <person name="Tritt A."/>
            <person name="Yoshinaga Y."/>
            <person name="Zwiers L.-H."/>
            <person name="Turgeon B."/>
            <person name="Goodwin S."/>
            <person name="Spatafora J."/>
            <person name="Crous P."/>
            <person name="Grigoriev I."/>
        </authorList>
    </citation>
    <scope>NUCLEOTIDE SEQUENCE</scope>
    <source>
        <strain evidence="8">CBS 627.86</strain>
    </source>
</reference>
<keyword evidence="2 6" id="KW-0812">Transmembrane</keyword>
<keyword evidence="9" id="KW-1185">Reference proteome</keyword>
<dbReference type="InterPro" id="IPR052337">
    <property type="entry name" value="SAT4-like"/>
</dbReference>
<evidence type="ECO:0000256" key="6">
    <source>
        <dbReference type="SAM" id="Phobius"/>
    </source>
</evidence>
<dbReference type="Proteomes" id="UP000799770">
    <property type="component" value="Unassembled WGS sequence"/>
</dbReference>
<feature type="transmembrane region" description="Helical" evidence="6">
    <location>
        <begin position="180"/>
        <end position="201"/>
    </location>
</feature>
<feature type="transmembrane region" description="Helical" evidence="6">
    <location>
        <begin position="135"/>
        <end position="157"/>
    </location>
</feature>
<comment type="similarity">
    <text evidence="5">Belongs to the SAT4 family.</text>
</comment>
<dbReference type="AlphaFoldDB" id="A0A6A5Z448"/>
<evidence type="ECO:0000313" key="9">
    <source>
        <dbReference type="Proteomes" id="UP000799770"/>
    </source>
</evidence>
<keyword evidence="4 6" id="KW-0472">Membrane</keyword>
<dbReference type="Pfam" id="PF20684">
    <property type="entry name" value="Fung_rhodopsin"/>
    <property type="match status" value="1"/>
</dbReference>
<evidence type="ECO:0000256" key="5">
    <source>
        <dbReference type="ARBA" id="ARBA00038359"/>
    </source>
</evidence>
<evidence type="ECO:0000256" key="3">
    <source>
        <dbReference type="ARBA" id="ARBA00022989"/>
    </source>
</evidence>
<protein>
    <recommendedName>
        <fullName evidence="7">Rhodopsin domain-containing protein</fullName>
    </recommendedName>
</protein>
<dbReference type="OrthoDB" id="444631at2759"/>
<evidence type="ECO:0000259" key="7">
    <source>
        <dbReference type="Pfam" id="PF20684"/>
    </source>
</evidence>
<dbReference type="InterPro" id="IPR049326">
    <property type="entry name" value="Rhodopsin_dom_fungi"/>
</dbReference>
<feature type="transmembrane region" description="Helical" evidence="6">
    <location>
        <begin position="251"/>
        <end position="272"/>
    </location>
</feature>
<accession>A0A6A5Z448</accession>
<dbReference type="PANTHER" id="PTHR33048:SF47">
    <property type="entry name" value="INTEGRAL MEMBRANE PROTEIN-RELATED"/>
    <property type="match status" value="1"/>
</dbReference>
<feature type="transmembrane region" description="Helical" evidence="6">
    <location>
        <begin position="23"/>
        <end position="44"/>
    </location>
</feature>
<feature type="transmembrane region" description="Helical" evidence="6">
    <location>
        <begin position="56"/>
        <end position="75"/>
    </location>
</feature>
<feature type="transmembrane region" description="Helical" evidence="6">
    <location>
        <begin position="105"/>
        <end position="128"/>
    </location>
</feature>
<organism evidence="8 9">
    <name type="scientific">Lophiotrema nucula</name>
    <dbReference type="NCBI Taxonomy" id="690887"/>
    <lineage>
        <taxon>Eukaryota</taxon>
        <taxon>Fungi</taxon>
        <taxon>Dikarya</taxon>
        <taxon>Ascomycota</taxon>
        <taxon>Pezizomycotina</taxon>
        <taxon>Dothideomycetes</taxon>
        <taxon>Pleosporomycetidae</taxon>
        <taxon>Pleosporales</taxon>
        <taxon>Lophiotremataceae</taxon>
        <taxon>Lophiotrema</taxon>
    </lineage>
</organism>
<evidence type="ECO:0000256" key="1">
    <source>
        <dbReference type="ARBA" id="ARBA00004141"/>
    </source>
</evidence>
<comment type="subcellular location">
    <subcellularLocation>
        <location evidence="1">Membrane</location>
        <topology evidence="1">Multi-pass membrane protein</topology>
    </subcellularLocation>
</comment>
<feature type="domain" description="Rhodopsin" evidence="7">
    <location>
        <begin position="40"/>
        <end position="277"/>
    </location>
</feature>
<evidence type="ECO:0000256" key="4">
    <source>
        <dbReference type="ARBA" id="ARBA00023136"/>
    </source>
</evidence>
<name>A0A6A5Z448_9PLEO</name>
<sequence length="359" mass="40108">MRTHGPGWTVISTKAPADIGNHALGPAIAFSALALVSIVLRWYTRAFITRRVGTEDLLITAAMIISLGMTGIIGAEFQLDMNNETKEVLAQRIPTMMKLVFAQSLSYHTSINLVKSSILFQYISLFFFSRSIQYLCYILLVLVIASWSWGTFGVIFLCDPVHKFWELAVPGRCMDPEKHFWSSAIFGIVLDFGLWFLPMPVIGKLKVRGKQRVGLVIVLGLGGFVCITSILRLVLVHDAAESGNVTKSGTYALIWSTVEVNVAIICASLLVMKPLFVRMFPRLAPTQASSRGDTRDIKAASRWPSNTLLQSNAPSKEKIGHYSALSSPLNYHFQQNSEAHIRRPESCYWSEKRRLDSHR</sequence>
<evidence type="ECO:0000313" key="8">
    <source>
        <dbReference type="EMBL" id="KAF2113783.1"/>
    </source>
</evidence>
<feature type="transmembrane region" description="Helical" evidence="6">
    <location>
        <begin position="213"/>
        <end position="231"/>
    </location>
</feature>
<keyword evidence="3 6" id="KW-1133">Transmembrane helix</keyword>
<proteinExistence type="inferred from homology"/>